<feature type="domain" description="HTH marR-type" evidence="5">
    <location>
        <begin position="23"/>
        <end position="155"/>
    </location>
</feature>
<feature type="region of interest" description="Disordered" evidence="4">
    <location>
        <begin position="1"/>
        <end position="20"/>
    </location>
</feature>
<keyword evidence="1" id="KW-0805">Transcription regulation</keyword>
<organism evidence="6 7">
    <name type="scientific">Novosphingobium aureum</name>
    <dbReference type="NCBI Taxonomy" id="2792964"/>
    <lineage>
        <taxon>Bacteria</taxon>
        <taxon>Pseudomonadati</taxon>
        <taxon>Pseudomonadota</taxon>
        <taxon>Alphaproteobacteria</taxon>
        <taxon>Sphingomonadales</taxon>
        <taxon>Sphingomonadaceae</taxon>
        <taxon>Novosphingobium</taxon>
    </lineage>
</organism>
<evidence type="ECO:0000256" key="2">
    <source>
        <dbReference type="ARBA" id="ARBA00023125"/>
    </source>
</evidence>
<keyword evidence="7" id="KW-1185">Reference proteome</keyword>
<dbReference type="PANTHER" id="PTHR42756:SF1">
    <property type="entry name" value="TRANSCRIPTIONAL REPRESSOR OF EMRAB OPERON"/>
    <property type="match status" value="1"/>
</dbReference>
<dbReference type="SUPFAM" id="SSF46785">
    <property type="entry name" value="Winged helix' DNA-binding domain"/>
    <property type="match status" value="1"/>
</dbReference>
<dbReference type="GO" id="GO:0003677">
    <property type="term" value="F:DNA binding"/>
    <property type="evidence" value="ECO:0007669"/>
    <property type="project" value="UniProtKB-KW"/>
</dbReference>
<dbReference type="GO" id="GO:0003700">
    <property type="term" value="F:DNA-binding transcription factor activity"/>
    <property type="evidence" value="ECO:0007669"/>
    <property type="project" value="InterPro"/>
</dbReference>
<dbReference type="AlphaFoldDB" id="A0A931HD92"/>
<dbReference type="SMART" id="SM00347">
    <property type="entry name" value="HTH_MARR"/>
    <property type="match status" value="1"/>
</dbReference>
<dbReference type="InterPro" id="IPR036390">
    <property type="entry name" value="WH_DNA-bd_sf"/>
</dbReference>
<evidence type="ECO:0000313" key="6">
    <source>
        <dbReference type="EMBL" id="MBH0113644.1"/>
    </source>
</evidence>
<evidence type="ECO:0000259" key="5">
    <source>
        <dbReference type="PROSITE" id="PS50995"/>
    </source>
</evidence>
<sequence>MRDNATPEACPTPGNLRGSDPVRRQITIRLTVLARSLRNGFDRRVGDIGVTRSQWTMIAAIARNPGASQRTIAEILEISEASAGRLIDKLCAEGLLERREREDDRRARAVCVTGAAAPLLDQLGEIASQGEERVFRGFSEAELEQLRDFLERMYENAGRD</sequence>
<comment type="caution">
    <text evidence="6">The sequence shown here is derived from an EMBL/GenBank/DDBJ whole genome shotgun (WGS) entry which is preliminary data.</text>
</comment>
<dbReference type="InterPro" id="IPR000835">
    <property type="entry name" value="HTH_MarR-typ"/>
</dbReference>
<dbReference type="EMBL" id="JADZGI010000001">
    <property type="protein sequence ID" value="MBH0113644.1"/>
    <property type="molecule type" value="Genomic_DNA"/>
</dbReference>
<evidence type="ECO:0000256" key="1">
    <source>
        <dbReference type="ARBA" id="ARBA00023015"/>
    </source>
</evidence>
<keyword evidence="3" id="KW-0804">Transcription</keyword>
<dbReference type="Gene3D" id="1.10.10.10">
    <property type="entry name" value="Winged helix-like DNA-binding domain superfamily/Winged helix DNA-binding domain"/>
    <property type="match status" value="1"/>
</dbReference>
<reference evidence="6" key="1">
    <citation type="submission" date="2020-11" db="EMBL/GenBank/DDBJ databases">
        <title>Novosphingobium aureum sp. nov., a marine bacterium isolated from sediment of a salt flat.</title>
        <authorList>
            <person name="Yoo Y."/>
            <person name="Kim J.-J."/>
        </authorList>
    </citation>
    <scope>NUCLEOTIDE SEQUENCE</scope>
    <source>
        <strain evidence="6">YJ-S2-02</strain>
    </source>
</reference>
<accession>A0A931HD92</accession>
<evidence type="ECO:0000256" key="3">
    <source>
        <dbReference type="ARBA" id="ARBA00023163"/>
    </source>
</evidence>
<name>A0A931HD92_9SPHN</name>
<evidence type="ECO:0000256" key="4">
    <source>
        <dbReference type="SAM" id="MobiDB-lite"/>
    </source>
</evidence>
<evidence type="ECO:0000313" key="7">
    <source>
        <dbReference type="Proteomes" id="UP000617634"/>
    </source>
</evidence>
<dbReference type="PANTHER" id="PTHR42756">
    <property type="entry name" value="TRANSCRIPTIONAL REGULATOR, MARR"/>
    <property type="match status" value="1"/>
</dbReference>
<dbReference type="PRINTS" id="PR00598">
    <property type="entry name" value="HTHMARR"/>
</dbReference>
<dbReference type="PROSITE" id="PS50995">
    <property type="entry name" value="HTH_MARR_2"/>
    <property type="match status" value="1"/>
</dbReference>
<protein>
    <submittedName>
        <fullName evidence="6">MarR family transcriptional regulator</fullName>
    </submittedName>
</protein>
<gene>
    <name evidence="6" type="ORF">I5E68_11850</name>
</gene>
<dbReference type="InterPro" id="IPR036388">
    <property type="entry name" value="WH-like_DNA-bd_sf"/>
</dbReference>
<dbReference type="Proteomes" id="UP000617634">
    <property type="component" value="Unassembled WGS sequence"/>
</dbReference>
<keyword evidence="2" id="KW-0238">DNA-binding</keyword>
<proteinExistence type="predicted"/>
<dbReference type="Pfam" id="PF12802">
    <property type="entry name" value="MarR_2"/>
    <property type="match status" value="1"/>
</dbReference>